<evidence type="ECO:0000256" key="7">
    <source>
        <dbReference type="HAMAP-Rule" id="MF_00570"/>
    </source>
</evidence>
<dbReference type="InterPro" id="IPR007229">
    <property type="entry name" value="Nic_PRibTrfase-Fam"/>
</dbReference>
<evidence type="ECO:0000256" key="4">
    <source>
        <dbReference type="ARBA" id="ARBA00022553"/>
    </source>
</evidence>
<comment type="PTM">
    <text evidence="7 8">Transiently phosphorylated on a His residue during the reaction cycle. Phosphorylation strongly increases the affinity for substrates and increases the rate of nicotinate D-ribonucleotide production. Dephosphorylation regenerates the low-affinity form of the enzyme, leading to product release.</text>
</comment>
<dbReference type="GO" id="GO:0034355">
    <property type="term" value="P:NAD+ biosynthetic process via the salvage pathway"/>
    <property type="evidence" value="ECO:0007669"/>
    <property type="project" value="TreeGrafter"/>
</dbReference>
<accession>A0A1G2TZG9</accession>
<dbReference type="HAMAP" id="MF_00570">
    <property type="entry name" value="NAPRTase"/>
    <property type="match status" value="1"/>
</dbReference>
<dbReference type="STRING" id="1802758.A3A96_00735"/>
<evidence type="ECO:0000313" key="11">
    <source>
        <dbReference type="EMBL" id="OHB01952.1"/>
    </source>
</evidence>
<reference evidence="11 12" key="1">
    <citation type="journal article" date="2016" name="Nat. Commun.">
        <title>Thousands of microbial genomes shed light on interconnected biogeochemical processes in an aquifer system.</title>
        <authorList>
            <person name="Anantharaman K."/>
            <person name="Brown C.T."/>
            <person name="Hug L.A."/>
            <person name="Sharon I."/>
            <person name="Castelle C.J."/>
            <person name="Probst A.J."/>
            <person name="Thomas B.C."/>
            <person name="Singh A."/>
            <person name="Wilkins M.J."/>
            <person name="Karaoz U."/>
            <person name="Brodie E.L."/>
            <person name="Williams K.H."/>
            <person name="Hubbard S.S."/>
            <person name="Banfield J.F."/>
        </authorList>
    </citation>
    <scope>NUCLEOTIDE SEQUENCE [LARGE SCALE GENOMIC DNA]</scope>
</reference>
<keyword evidence="6 7" id="KW-0662">Pyridine nucleotide biosynthesis</keyword>
<evidence type="ECO:0000256" key="5">
    <source>
        <dbReference type="ARBA" id="ARBA00022598"/>
    </source>
</evidence>
<gene>
    <name evidence="7" type="primary">pncB</name>
    <name evidence="11" type="ORF">A3A96_00735</name>
</gene>
<dbReference type="Pfam" id="PF17767">
    <property type="entry name" value="NAPRTase_N"/>
    <property type="match status" value="1"/>
</dbReference>
<comment type="catalytic activity">
    <reaction evidence="7 8">
        <text>5-phospho-alpha-D-ribose 1-diphosphate + nicotinate + ATP + H2O = nicotinate beta-D-ribonucleotide + ADP + phosphate + diphosphate</text>
        <dbReference type="Rhea" id="RHEA:36163"/>
        <dbReference type="ChEBI" id="CHEBI:15377"/>
        <dbReference type="ChEBI" id="CHEBI:30616"/>
        <dbReference type="ChEBI" id="CHEBI:32544"/>
        <dbReference type="ChEBI" id="CHEBI:33019"/>
        <dbReference type="ChEBI" id="CHEBI:43474"/>
        <dbReference type="ChEBI" id="CHEBI:57502"/>
        <dbReference type="ChEBI" id="CHEBI:58017"/>
        <dbReference type="ChEBI" id="CHEBI:456216"/>
        <dbReference type="EC" id="6.3.4.21"/>
    </reaction>
</comment>
<feature type="domain" description="Nicotinate/nicotinamide phosphoribosyltransferase" evidence="9">
    <location>
        <begin position="175"/>
        <end position="402"/>
    </location>
</feature>
<comment type="pathway">
    <text evidence="1 7 8">Cofactor biosynthesis; NAD(+) biosynthesis; nicotinate D-ribonucleotide from nicotinate: step 1/1.</text>
</comment>
<dbReference type="Proteomes" id="UP000177707">
    <property type="component" value="Unassembled WGS sequence"/>
</dbReference>
<evidence type="ECO:0000256" key="8">
    <source>
        <dbReference type="RuleBase" id="RU003838"/>
    </source>
</evidence>
<dbReference type="AlphaFoldDB" id="A0A1G2TZG9"/>
<dbReference type="PIRSF" id="PIRSF000484">
    <property type="entry name" value="NAPRT"/>
    <property type="match status" value="1"/>
</dbReference>
<dbReference type="SUPFAM" id="SSF54675">
    <property type="entry name" value="Nicotinate/Quinolinate PRTase N-terminal domain-like"/>
    <property type="match status" value="1"/>
</dbReference>
<dbReference type="EC" id="6.3.4.21" evidence="3 7"/>
<evidence type="ECO:0000256" key="1">
    <source>
        <dbReference type="ARBA" id="ARBA00004952"/>
    </source>
</evidence>
<dbReference type="Pfam" id="PF04095">
    <property type="entry name" value="NAPRTase"/>
    <property type="match status" value="1"/>
</dbReference>
<feature type="domain" description="Nicotinate phosphoribosyltransferase N-terminal" evidence="10">
    <location>
        <begin position="11"/>
        <end position="134"/>
    </location>
</feature>
<evidence type="ECO:0000259" key="10">
    <source>
        <dbReference type="Pfam" id="PF17767"/>
    </source>
</evidence>
<dbReference type="NCBIfam" id="TIGR01514">
    <property type="entry name" value="NAPRTase"/>
    <property type="match status" value="1"/>
</dbReference>
<dbReference type="PANTHER" id="PTHR11098">
    <property type="entry name" value="NICOTINATE PHOSPHORIBOSYLTRANSFERASE"/>
    <property type="match status" value="1"/>
</dbReference>
<dbReference type="InterPro" id="IPR036068">
    <property type="entry name" value="Nicotinate_pribotase-like_C"/>
</dbReference>
<evidence type="ECO:0000256" key="3">
    <source>
        <dbReference type="ARBA" id="ARBA00013236"/>
    </source>
</evidence>
<dbReference type="GO" id="GO:0005829">
    <property type="term" value="C:cytosol"/>
    <property type="evidence" value="ECO:0007669"/>
    <property type="project" value="TreeGrafter"/>
</dbReference>
<dbReference type="PANTHER" id="PTHR11098:SF1">
    <property type="entry name" value="NICOTINATE PHOSPHORIBOSYLTRANSFERASE"/>
    <property type="match status" value="1"/>
</dbReference>
<keyword evidence="11" id="KW-0808">Transferase</keyword>
<protein>
    <recommendedName>
        <fullName evidence="3 7">Nicotinate phosphoribosyltransferase</fullName>
        <shortName evidence="7">NAPRTase</shortName>
        <ecNumber evidence="3 7">6.3.4.21</ecNumber>
    </recommendedName>
</protein>
<organism evidence="11 12">
    <name type="scientific">Candidatus Zambryskibacteria bacterium RIFCSPLOWO2_01_FULL_39_39</name>
    <dbReference type="NCBI Taxonomy" id="1802758"/>
    <lineage>
        <taxon>Bacteria</taxon>
        <taxon>Candidatus Zambryskiibacteriota</taxon>
    </lineage>
</organism>
<keyword evidence="11" id="KW-0328">Glycosyltransferase</keyword>
<evidence type="ECO:0000313" key="12">
    <source>
        <dbReference type="Proteomes" id="UP000177707"/>
    </source>
</evidence>
<dbReference type="EMBL" id="MHWB01000009">
    <property type="protein sequence ID" value="OHB01952.1"/>
    <property type="molecule type" value="Genomic_DNA"/>
</dbReference>
<keyword evidence="4 7" id="KW-0597">Phosphoprotein</keyword>
<keyword evidence="5 7" id="KW-0436">Ligase</keyword>
<evidence type="ECO:0000259" key="9">
    <source>
        <dbReference type="Pfam" id="PF04095"/>
    </source>
</evidence>
<name>A0A1G2TZG9_9BACT</name>
<dbReference type="InterPro" id="IPR006406">
    <property type="entry name" value="Nic_PRibTrfase"/>
</dbReference>
<dbReference type="InterPro" id="IPR041525">
    <property type="entry name" value="N/Namide_PRibTrfase"/>
</dbReference>
<dbReference type="NCBIfam" id="NF003704">
    <property type="entry name" value="PRK05321.1"/>
    <property type="match status" value="1"/>
</dbReference>
<comment type="caution">
    <text evidence="11">The sequence shown here is derived from an EMBL/GenBank/DDBJ whole genome shotgun (WGS) entry which is preliminary data.</text>
</comment>
<evidence type="ECO:0000256" key="6">
    <source>
        <dbReference type="ARBA" id="ARBA00022642"/>
    </source>
</evidence>
<dbReference type="SUPFAM" id="SSF51690">
    <property type="entry name" value="Nicotinate/Quinolinate PRTase C-terminal domain-like"/>
    <property type="match status" value="1"/>
</dbReference>
<dbReference type="GO" id="GO:0016757">
    <property type="term" value="F:glycosyltransferase activity"/>
    <property type="evidence" value="ECO:0007669"/>
    <property type="project" value="UniProtKB-KW"/>
</dbReference>
<comment type="function">
    <text evidence="7 8">Catalyzes the synthesis of beta-nicotinate D-ribonucleotide from nicotinate and 5-phospho-D-ribose 1-phosphate at the expense of ATP.</text>
</comment>
<dbReference type="GO" id="GO:0004516">
    <property type="term" value="F:nicotinate phosphoribosyltransferase activity"/>
    <property type="evidence" value="ECO:0007669"/>
    <property type="project" value="UniProtKB-UniRule"/>
</dbReference>
<feature type="modified residue" description="Phosphohistidine; by autocatalysis" evidence="7">
    <location>
        <position position="227"/>
    </location>
</feature>
<dbReference type="Gene3D" id="3.20.140.10">
    <property type="entry name" value="nicotinate phosphoribosyltransferase"/>
    <property type="match status" value="1"/>
</dbReference>
<dbReference type="UniPathway" id="UPA00253">
    <property type="reaction ID" value="UER00457"/>
</dbReference>
<proteinExistence type="inferred from homology"/>
<comment type="similarity">
    <text evidence="2 7 8">Belongs to the NAPRTase family.</text>
</comment>
<sequence length="415" mass="47919">MCDKPIIESLLDIDFYKLSMGQMIFHRHPKVPVTLSFINRTARVPLAEIVSIGRLREELEHCRTLRFSSQELHYIMGTYEYEQPMFQLDYINFLKGLALPEFNLEIDGDQLKISFPGDWAEATYWETLAMSIVNELYYRALMQKYSPFERELVESDGKIALGRKIRELRRNPNITFSDFGTRRRFSRQWQDYVVSILAKECPDQFKGTSNVLLAQRYGLMPTGTNAHELPMVYSGIYFEEDTEKNPTYSQHRVLADWEEEYGMGLSIFLPDTFGSDWFFSNAVTPKQFRNWKGSRQDSGIPLKYAEKRIQEYQDAGIDPKEKLIVFADGLRVETMKEISERLHGRIRYTFGWGTDLTNDLGFKSISIVVKAVEAAGHPVAKLSDNISKATGPRVAVERMKQMVGYTNTFAEACKS</sequence>
<evidence type="ECO:0000256" key="2">
    <source>
        <dbReference type="ARBA" id="ARBA00010897"/>
    </source>
</evidence>
<dbReference type="InterPro" id="IPR040727">
    <property type="entry name" value="NAPRTase_N"/>
</dbReference>